<feature type="compositionally biased region" description="Basic and acidic residues" evidence="1">
    <location>
        <begin position="1"/>
        <end position="10"/>
    </location>
</feature>
<feature type="chain" id="PRO_5030137911" description="Porin domain-containing protein" evidence="2">
    <location>
        <begin position="48"/>
        <end position="434"/>
    </location>
</feature>
<name>A0A5S9N2L6_9GAMM</name>
<evidence type="ECO:0000256" key="1">
    <source>
        <dbReference type="SAM" id="MobiDB-lite"/>
    </source>
</evidence>
<feature type="signal peptide" evidence="2">
    <location>
        <begin position="1"/>
        <end position="47"/>
    </location>
</feature>
<feature type="region of interest" description="Disordered" evidence="1">
    <location>
        <begin position="1"/>
        <end position="20"/>
    </location>
</feature>
<protein>
    <recommendedName>
        <fullName evidence="5">Porin domain-containing protein</fullName>
    </recommendedName>
</protein>
<evidence type="ECO:0000256" key="2">
    <source>
        <dbReference type="SAM" id="SignalP"/>
    </source>
</evidence>
<dbReference type="SUPFAM" id="SSF56935">
    <property type="entry name" value="Porins"/>
    <property type="match status" value="1"/>
</dbReference>
<gene>
    <name evidence="3" type="ORF">DPBNPPHM_00591</name>
</gene>
<dbReference type="InterPro" id="IPR023614">
    <property type="entry name" value="Porin_dom_sf"/>
</dbReference>
<reference evidence="3 4" key="1">
    <citation type="submission" date="2019-11" db="EMBL/GenBank/DDBJ databases">
        <authorList>
            <person name="Holert J."/>
        </authorList>
    </citation>
    <scope>NUCLEOTIDE SEQUENCE [LARGE SCALE GENOMIC DNA]</scope>
    <source>
        <strain evidence="3">BC5_2</strain>
    </source>
</reference>
<dbReference type="AlphaFoldDB" id="A0A5S9N2L6"/>
<evidence type="ECO:0000313" key="3">
    <source>
        <dbReference type="EMBL" id="CAA0083475.1"/>
    </source>
</evidence>
<keyword evidence="2" id="KW-0732">Signal</keyword>
<accession>A0A5S9N2L6</accession>
<evidence type="ECO:0008006" key="5">
    <source>
        <dbReference type="Google" id="ProtNLM"/>
    </source>
</evidence>
<dbReference type="EMBL" id="CACSII010000001">
    <property type="protein sequence ID" value="CAA0083475.1"/>
    <property type="molecule type" value="Genomic_DNA"/>
</dbReference>
<organism evidence="3 4">
    <name type="scientific">BD1-7 clade bacterium</name>
    <dbReference type="NCBI Taxonomy" id="2029982"/>
    <lineage>
        <taxon>Bacteria</taxon>
        <taxon>Pseudomonadati</taxon>
        <taxon>Pseudomonadota</taxon>
        <taxon>Gammaproteobacteria</taxon>
        <taxon>Cellvibrionales</taxon>
        <taxon>Spongiibacteraceae</taxon>
        <taxon>BD1-7 clade</taxon>
    </lineage>
</organism>
<proteinExistence type="predicted"/>
<dbReference type="Gene3D" id="2.40.160.10">
    <property type="entry name" value="Porin"/>
    <property type="match status" value="1"/>
</dbReference>
<evidence type="ECO:0000313" key="4">
    <source>
        <dbReference type="Proteomes" id="UP000434580"/>
    </source>
</evidence>
<dbReference type="OrthoDB" id="197869at2"/>
<dbReference type="Proteomes" id="UP000434580">
    <property type="component" value="Unassembled WGS sequence"/>
</dbReference>
<sequence length="434" mass="48342">MLQRLKDQPHHSRNGRSPALSKTLKSTFRTTLAAAAGLLGSVSLAQAENVEVDFSGFASIVAAQTITGSQGDLDNISTDLELSSFNRLGLRFDVDLYQKLSFTVQFLAEGARDYEPQLDWLYVSYAFSPEIRLTAGKTRLPLFLYSNVLDVGYAYPWIAPPYSVYGVPSVHSNEGLEFNYVTDLGQHWTSDLTIWAGQSTEQLQELEYQDLEIREAVGFAWAIEHDWLTLRAVYYTGITTTDLNNVQDAANLLGALEVGLADLEAIPGIDLSELREDIFWEDKRAHFVGLGTIMDFDQFFVIAEATSIDVNETIAVGDLISAYTTGGYRVSDDWTVHLTFAYDYDKANDDVYSAYAKATRAIAASPAVAELGRTIEQAVEGYQSQINKTFTLGARWDFHPNAAFKTEYIYEHTADYDAPTRRPQALRAAIDLVF</sequence>